<sequence>MERLQVRDNSLFVTLKRSGLCAETISELAKQKDSFGLAWVCCQLYTKNKEKWNVSVDPPRALDLSDTFGLSAKKIFFFLEGLPDSVEEVKLGPAAVQGRALPLFVRFLERHKAATERGGQRRLKSYAFAGNLLGIEGFRTLAKGIRRGKAASLRVLDLEETGSGGLQGEGLTAVWEAIKENHGLRVEELNLSGNAPASESLFSMLSRPESYWAEQEAASSLASLCSVLSVSSLPCLRVLFLKNCGLSESQMQQIVSVLVEGGLPDLEGLDLGENEFSQLSGLASALRGESLTHLKNLNLMKRRGTWLAIGISDFLSALRAEECPPLLHVAINFENLTSEKDLQALGGGLCPAVRSLGLYFSPAEKAATFFRALVESAGAGEGDKGGRFDVLDVGVQSLMGGGDEEFLCECLRLLGKGIRGGQLGFLRKVAIERQHEWRFAFGGGAPEEQRAGRFGEAKSLFFSALKEGEFVALSEISFHYFQLSDAEMVLLGEAVKGGCLSNLRVLDLQSNGGAACFGREGMEALMKGVVESDEGLPLLETLNLADTRAGEGGGCLGAALLSGKLPRLSSIHLNNSCLTDEGVRGLGDAVRGGGLLQVTFLNFMSNPEVSEGAWMEFLNAIRQSERGLPKLTTLNLYETKAINVGGSMAEVLGSGKLPALQNVDTHFFQFSLDTEGVGQLADALREGKFPQHLCEPLTFGLHPGNVNVDPLITAIGESEKGLPPFLHHLHLRGGRVGEEALGSLAASAVGGSGGKLKHLQLLNVYDCALDDNSLRRLGEVFSKHGGPKLSTLYLSRNMITIEGLKAFHDVLRPGCLPNLEKFSILEEEGFVKEEESALAMLSREILHRATGKSQIVFTKGLLTV</sequence>
<dbReference type="SUPFAM" id="SSF52047">
    <property type="entry name" value="RNI-like"/>
    <property type="match status" value="2"/>
</dbReference>
<evidence type="ECO:0000256" key="1">
    <source>
        <dbReference type="ARBA" id="ARBA00004245"/>
    </source>
</evidence>
<organism evidence="4">
    <name type="scientific">Chromera velia CCMP2878</name>
    <dbReference type="NCBI Taxonomy" id="1169474"/>
    <lineage>
        <taxon>Eukaryota</taxon>
        <taxon>Sar</taxon>
        <taxon>Alveolata</taxon>
        <taxon>Colpodellida</taxon>
        <taxon>Chromeraceae</taxon>
        <taxon>Chromera</taxon>
    </lineage>
</organism>
<dbReference type="EMBL" id="CDMZ01000240">
    <property type="protein sequence ID" value="CEM09912.1"/>
    <property type="molecule type" value="Genomic_DNA"/>
</dbReference>
<dbReference type="PhylomeDB" id="A0A0G4FAF4"/>
<proteinExistence type="predicted"/>
<dbReference type="Gene3D" id="3.80.10.10">
    <property type="entry name" value="Ribonuclease Inhibitor"/>
    <property type="match status" value="3"/>
</dbReference>
<dbReference type="VEuPathDB" id="CryptoDB:Cvel_16035"/>
<evidence type="ECO:0000256" key="2">
    <source>
        <dbReference type="ARBA" id="ARBA00022490"/>
    </source>
</evidence>
<accession>A0A0G4FAF4</accession>
<reference evidence="4" key="1">
    <citation type="submission" date="2014-11" db="EMBL/GenBank/DDBJ databases">
        <authorList>
            <person name="Otto D Thomas"/>
            <person name="Naeem Raeece"/>
        </authorList>
    </citation>
    <scope>NUCLEOTIDE SEQUENCE</scope>
</reference>
<comment type="subcellular location">
    <subcellularLocation>
        <location evidence="1">Cytoplasm</location>
        <location evidence="1">Cytoskeleton</location>
    </subcellularLocation>
</comment>
<name>A0A0G4FAF4_9ALVE</name>
<keyword evidence="3" id="KW-0206">Cytoskeleton</keyword>
<dbReference type="PANTHER" id="PTHR24107">
    <property type="entry name" value="YNEIN REGULATORY COMPLEX SUBUNIT 5"/>
    <property type="match status" value="1"/>
</dbReference>
<gene>
    <name evidence="4" type="ORF">Cvel_16035</name>
</gene>
<dbReference type="SMART" id="SM00368">
    <property type="entry name" value="LRR_RI"/>
    <property type="match status" value="9"/>
</dbReference>
<dbReference type="PANTHER" id="PTHR24107:SF23">
    <property type="entry name" value="FLAGELLAR MEMBER 5"/>
    <property type="match status" value="1"/>
</dbReference>
<dbReference type="GO" id="GO:0005856">
    <property type="term" value="C:cytoskeleton"/>
    <property type="evidence" value="ECO:0007669"/>
    <property type="project" value="UniProtKB-SubCell"/>
</dbReference>
<protein>
    <submittedName>
        <fullName evidence="4">Uncharacterized protein</fullName>
    </submittedName>
</protein>
<dbReference type="InterPro" id="IPR052410">
    <property type="entry name" value="DRC5"/>
</dbReference>
<dbReference type="InterPro" id="IPR032675">
    <property type="entry name" value="LRR_dom_sf"/>
</dbReference>
<evidence type="ECO:0000256" key="3">
    <source>
        <dbReference type="ARBA" id="ARBA00023212"/>
    </source>
</evidence>
<keyword evidence="2" id="KW-0963">Cytoplasm</keyword>
<dbReference type="AlphaFoldDB" id="A0A0G4FAF4"/>
<evidence type="ECO:0000313" key="4">
    <source>
        <dbReference type="EMBL" id="CEM09912.1"/>
    </source>
</evidence>